<reference key="1">
    <citation type="submission" date="2010-11" db="EMBL/GenBank/DDBJ databases">
        <title>The complete genome of Leadbetterella byssophila DSM 17132.</title>
        <authorList>
            <consortium name="US DOE Joint Genome Institute (JGI-PGF)"/>
            <person name="Lucas S."/>
            <person name="Copeland A."/>
            <person name="Lapidus A."/>
            <person name="Glavina del Rio T."/>
            <person name="Dalin E."/>
            <person name="Tice H."/>
            <person name="Bruce D."/>
            <person name="Goodwin L."/>
            <person name="Pitluck S."/>
            <person name="Kyrpides N."/>
            <person name="Mavromatis K."/>
            <person name="Ivanova N."/>
            <person name="Teshima H."/>
            <person name="Brettin T."/>
            <person name="Detter J.C."/>
            <person name="Han C."/>
            <person name="Tapia R."/>
            <person name="Land M."/>
            <person name="Hauser L."/>
            <person name="Markowitz V."/>
            <person name="Cheng J.-F."/>
            <person name="Hugenholtz P."/>
            <person name="Woyke T."/>
            <person name="Wu D."/>
            <person name="Tindall B."/>
            <person name="Pomrenke H.G."/>
            <person name="Brambilla E."/>
            <person name="Klenk H.-P."/>
            <person name="Eisen J.A."/>
        </authorList>
    </citation>
    <scope>NUCLEOTIDE SEQUENCE [LARGE SCALE GENOMIC DNA]</scope>
    <source>
        <strain>DSM 17132</strain>
    </source>
</reference>
<evidence type="ECO:0000256" key="1">
    <source>
        <dbReference type="ARBA" id="ARBA00002986"/>
    </source>
</evidence>
<keyword evidence="5" id="KW-0963">Cytoplasm</keyword>
<dbReference type="GO" id="GO:0005737">
    <property type="term" value="C:cytoplasm"/>
    <property type="evidence" value="ECO:0007669"/>
    <property type="project" value="UniProtKB-SubCell"/>
</dbReference>
<dbReference type="NCBIfam" id="TIGR00019">
    <property type="entry name" value="prfA"/>
    <property type="match status" value="1"/>
</dbReference>
<protein>
    <recommendedName>
        <fullName evidence="5 6">Peptide chain release factor 1</fullName>
        <shortName evidence="5">RF-1</shortName>
    </recommendedName>
</protein>
<dbReference type="STRING" id="649349.Lbys_2547"/>
<reference evidence="9 10" key="2">
    <citation type="journal article" date="2011" name="Stand. Genomic Sci.">
        <title>Complete genome sequence of Leadbetterella byssophila type strain (4M15).</title>
        <authorList>
            <person name="Abt B."/>
            <person name="Teshima H."/>
            <person name="Lucas S."/>
            <person name="Lapidus A."/>
            <person name="Del Rio T.G."/>
            <person name="Nolan M."/>
            <person name="Tice H."/>
            <person name="Cheng J.F."/>
            <person name="Pitluck S."/>
            <person name="Liolios K."/>
            <person name="Pagani I."/>
            <person name="Ivanova N."/>
            <person name="Mavromatis K."/>
            <person name="Pati A."/>
            <person name="Tapia R."/>
            <person name="Han C."/>
            <person name="Goodwin L."/>
            <person name="Chen A."/>
            <person name="Palaniappan K."/>
            <person name="Land M."/>
            <person name="Hauser L."/>
            <person name="Chang Y.J."/>
            <person name="Jeffries C.D."/>
            <person name="Rohde M."/>
            <person name="Goker M."/>
            <person name="Tindall B.J."/>
            <person name="Detter J.C."/>
            <person name="Woyke T."/>
            <person name="Bristow J."/>
            <person name="Eisen J.A."/>
            <person name="Markowitz V."/>
            <person name="Hugenholtz P."/>
            <person name="Klenk H.P."/>
            <person name="Kyrpides N.C."/>
        </authorList>
    </citation>
    <scope>NUCLEOTIDE SEQUENCE [LARGE SCALE GENOMIC DNA]</scope>
    <source>
        <strain evidence="10">DSM 17132 / JCM 16389 / KACC 11308 / NBRC 106382 / 4M15</strain>
    </source>
</reference>
<dbReference type="Pfam" id="PF03462">
    <property type="entry name" value="PCRF"/>
    <property type="match status" value="1"/>
</dbReference>
<dbReference type="eggNOG" id="COG0216">
    <property type="taxonomic scope" value="Bacteria"/>
</dbReference>
<dbReference type="RefSeq" id="WP_013409247.1">
    <property type="nucleotide sequence ID" value="NC_014655.1"/>
</dbReference>
<dbReference type="FunFam" id="3.30.160.20:FF:000004">
    <property type="entry name" value="Peptide chain release factor 1"/>
    <property type="match status" value="1"/>
</dbReference>
<dbReference type="InterPro" id="IPR000352">
    <property type="entry name" value="Pep_chain_release_fac_I"/>
</dbReference>
<evidence type="ECO:0000256" key="6">
    <source>
        <dbReference type="NCBIfam" id="TIGR00019"/>
    </source>
</evidence>
<evidence type="ECO:0000313" key="9">
    <source>
        <dbReference type="EMBL" id="ADQ18209.1"/>
    </source>
</evidence>
<dbReference type="NCBIfam" id="NF001859">
    <property type="entry name" value="PRK00591.1"/>
    <property type="match status" value="1"/>
</dbReference>
<evidence type="ECO:0000259" key="8">
    <source>
        <dbReference type="SMART" id="SM00937"/>
    </source>
</evidence>
<dbReference type="Gene3D" id="3.30.160.20">
    <property type="match status" value="1"/>
</dbReference>
<dbReference type="PANTHER" id="PTHR43804">
    <property type="entry name" value="LD18447P"/>
    <property type="match status" value="1"/>
</dbReference>
<dbReference type="InterPro" id="IPR005139">
    <property type="entry name" value="PCRF"/>
</dbReference>
<dbReference type="HAMAP" id="MF_00093">
    <property type="entry name" value="Rel_fac_1"/>
    <property type="match status" value="1"/>
</dbReference>
<organism evidence="9 10">
    <name type="scientific">Leadbetterella byssophila (strain DSM 17132 / JCM 16389 / KACC 11308 / NBRC 106382 / 4M15)</name>
    <dbReference type="NCBI Taxonomy" id="649349"/>
    <lineage>
        <taxon>Bacteria</taxon>
        <taxon>Pseudomonadati</taxon>
        <taxon>Bacteroidota</taxon>
        <taxon>Cytophagia</taxon>
        <taxon>Cytophagales</taxon>
        <taxon>Leadbetterellaceae</taxon>
        <taxon>Leadbetterella</taxon>
    </lineage>
</organism>
<evidence type="ECO:0000256" key="2">
    <source>
        <dbReference type="ARBA" id="ARBA00010835"/>
    </source>
</evidence>
<dbReference type="Proteomes" id="UP000007435">
    <property type="component" value="Chromosome"/>
</dbReference>
<keyword evidence="7" id="KW-0175">Coiled coil</keyword>
<sequence length="358" mass="40425">MLIEQLEGIVERFDEVSQQITMPEVVSDMEKFKKISKEYRDLEKIVQEYNAYKLILAHLDEAKEILATEKDEEMREMAKLELDELSPKKEEAEERLKELLIPKDPNDSKDSILEIRAGTGGDEASIFAGDLFRMYQRFAAQQGWQFTVMDFTDAPSGGYKEIVVSVKGEDVYGKLKYESGVHRVQRVPATESQGRIHTSAATVAVLPEADEVDVQINMNDIRKDTFCSSGAGGQSVNTTYSAVRVTHIPTGLVVQCQDERSQIKNFDKALTVLRSRLYEIELAKQNESIAGERKSLVGSGDRSDKIRTYNYPQGRVTDHRIGFTVYNLPHVMEGNIGEFIEKLRLAENTEKMKEGLAA</sequence>
<feature type="modified residue" description="N5-methylglutamine" evidence="5">
    <location>
        <position position="234"/>
    </location>
</feature>
<feature type="coiled-coil region" evidence="7">
    <location>
        <begin position="56"/>
        <end position="95"/>
    </location>
</feature>
<evidence type="ECO:0000256" key="5">
    <source>
        <dbReference type="HAMAP-Rule" id="MF_00093"/>
    </source>
</evidence>
<dbReference type="PANTHER" id="PTHR43804:SF7">
    <property type="entry name" value="LD18447P"/>
    <property type="match status" value="1"/>
</dbReference>
<evidence type="ECO:0000256" key="7">
    <source>
        <dbReference type="SAM" id="Coils"/>
    </source>
</evidence>
<dbReference type="Gene3D" id="3.30.70.1660">
    <property type="match status" value="1"/>
</dbReference>
<keyword evidence="10" id="KW-1185">Reference proteome</keyword>
<evidence type="ECO:0000256" key="4">
    <source>
        <dbReference type="ARBA" id="ARBA00022917"/>
    </source>
</evidence>
<dbReference type="KEGG" id="lby:Lbys_2547"/>
<dbReference type="SMART" id="SM00937">
    <property type="entry name" value="PCRF"/>
    <property type="match status" value="1"/>
</dbReference>
<dbReference type="HOGENOM" id="CLU_036856_0_1_10"/>
<accession>E4RYZ0</accession>
<keyword evidence="3 5" id="KW-0488">Methylation</keyword>
<keyword evidence="4 5" id="KW-0648">Protein biosynthesis</keyword>
<dbReference type="OrthoDB" id="9806673at2"/>
<comment type="similarity">
    <text evidence="2 5">Belongs to the prokaryotic/mitochondrial release factor family.</text>
</comment>
<comment type="subcellular location">
    <subcellularLocation>
        <location evidence="5">Cytoplasm</location>
    </subcellularLocation>
</comment>
<evidence type="ECO:0000256" key="3">
    <source>
        <dbReference type="ARBA" id="ARBA00022481"/>
    </source>
</evidence>
<dbReference type="InterPro" id="IPR045853">
    <property type="entry name" value="Pep_chain_release_fac_I_sf"/>
</dbReference>
<dbReference type="Gene3D" id="6.10.140.1950">
    <property type="match status" value="1"/>
</dbReference>
<name>E4RYZ0_LEAB4</name>
<dbReference type="Pfam" id="PF00472">
    <property type="entry name" value="RF-1"/>
    <property type="match status" value="1"/>
</dbReference>
<evidence type="ECO:0000313" key="10">
    <source>
        <dbReference type="Proteomes" id="UP000007435"/>
    </source>
</evidence>
<gene>
    <name evidence="5" type="primary">prfA</name>
    <name evidence="9" type="ordered locus">Lbys_2547</name>
</gene>
<dbReference type="InterPro" id="IPR050057">
    <property type="entry name" value="Prokaryotic/Mito_RF"/>
</dbReference>
<comment type="PTM">
    <text evidence="5">Methylated by PrmC. Methylation increases the termination efficiency of RF1.</text>
</comment>
<dbReference type="EMBL" id="CP002305">
    <property type="protein sequence ID" value="ADQ18209.1"/>
    <property type="molecule type" value="Genomic_DNA"/>
</dbReference>
<feature type="domain" description="Peptide chain release factor" evidence="8">
    <location>
        <begin position="64"/>
        <end position="178"/>
    </location>
</feature>
<dbReference type="GO" id="GO:0016149">
    <property type="term" value="F:translation release factor activity, codon specific"/>
    <property type="evidence" value="ECO:0007669"/>
    <property type="project" value="UniProtKB-UniRule"/>
</dbReference>
<dbReference type="SUPFAM" id="SSF75620">
    <property type="entry name" value="Release factor"/>
    <property type="match status" value="1"/>
</dbReference>
<dbReference type="AlphaFoldDB" id="E4RYZ0"/>
<comment type="function">
    <text evidence="1 5">Peptide chain release factor 1 directs the termination of translation in response to the peptide chain termination codons UAG and UAA.</text>
</comment>
<dbReference type="InterPro" id="IPR004373">
    <property type="entry name" value="RF-1"/>
</dbReference>
<proteinExistence type="inferred from homology"/>
<dbReference type="FunFam" id="3.30.70.1660:FF:000002">
    <property type="entry name" value="Peptide chain release factor 1"/>
    <property type="match status" value="1"/>
</dbReference>